<evidence type="ECO:0000313" key="12">
    <source>
        <dbReference type="Proteomes" id="UP000245880"/>
    </source>
</evidence>
<keyword evidence="3 8" id="KW-1134">Transmembrane beta strand</keyword>
<dbReference type="InterPro" id="IPR023997">
    <property type="entry name" value="TonB-dep_OMP_SusC/RagA_CS"/>
</dbReference>
<evidence type="ECO:0000256" key="7">
    <source>
        <dbReference type="ARBA" id="ARBA00023237"/>
    </source>
</evidence>
<dbReference type="InterPro" id="IPR037066">
    <property type="entry name" value="Plug_dom_sf"/>
</dbReference>
<evidence type="ECO:0000256" key="8">
    <source>
        <dbReference type="PROSITE-ProRule" id="PRU01360"/>
    </source>
</evidence>
<evidence type="ECO:0000259" key="10">
    <source>
        <dbReference type="Pfam" id="PF07715"/>
    </source>
</evidence>
<evidence type="ECO:0000313" key="11">
    <source>
        <dbReference type="EMBL" id="PWJ55546.1"/>
    </source>
</evidence>
<dbReference type="PROSITE" id="PS52016">
    <property type="entry name" value="TONB_DEPENDENT_REC_3"/>
    <property type="match status" value="1"/>
</dbReference>
<feature type="chain" id="PRO_5016344126" evidence="9">
    <location>
        <begin position="31"/>
        <end position="1159"/>
    </location>
</feature>
<dbReference type="PANTHER" id="PTHR30069">
    <property type="entry name" value="TONB-DEPENDENT OUTER MEMBRANE RECEPTOR"/>
    <property type="match status" value="1"/>
</dbReference>
<gene>
    <name evidence="11" type="ORF">CLV98_11322</name>
</gene>
<dbReference type="AlphaFoldDB" id="A0A316ACM8"/>
<dbReference type="EMBL" id="QGDT01000013">
    <property type="protein sequence ID" value="PWJ55546.1"/>
    <property type="molecule type" value="Genomic_DNA"/>
</dbReference>
<comment type="subcellular location">
    <subcellularLocation>
        <location evidence="1 8">Cell outer membrane</location>
        <topology evidence="1 8">Multi-pass membrane protein</topology>
    </subcellularLocation>
</comment>
<dbReference type="NCBIfam" id="TIGR04057">
    <property type="entry name" value="SusC_RagA_signa"/>
    <property type="match status" value="1"/>
</dbReference>
<dbReference type="PANTHER" id="PTHR30069:SF29">
    <property type="entry name" value="HEMOGLOBIN AND HEMOGLOBIN-HAPTOGLOBIN-BINDING PROTEIN 1-RELATED"/>
    <property type="match status" value="1"/>
</dbReference>
<evidence type="ECO:0000256" key="4">
    <source>
        <dbReference type="ARBA" id="ARBA00022692"/>
    </source>
</evidence>
<sequence>MQFLLKSNTAYRIMRLSILQILLAGTVALASSVHKSDAQDLLKQQITLRLNNVTLQEALTEIEALTQVKFAYSKSRIQLKETVNIHAKEKYLSSVLTELLTPLGIEYKLMKGHIMLMLTTKPNTIRHHPDAAPKREEATVASPLQNLTGIVTDIHGETLPGVSIVVKGSQHGTTTDVEGRYSLELDTPDVTIIFSYVGYISQEITVGERTTLNVTMQVHSKALDEVVVVGYGTKMKGALTGAITSIDQKVFEARPLTNTLTALQGTMPGVTILRGSGRPGNDNFSLQIRGVSSIGGSKPLILVDGVPGDLNLLNPNDIANISVLKDAAASIYGSRAADGVVLVTTKKGTSGKPTISYSLNVGIKKPQFLKNMTNTLQMTEMYDQGMRNIGQPGVSSDVFDKIRANAEPDPTGGWLWVNNPGFYQSTDWTNIIYGTGMQQMHNLSIMGGGENNSYLFSAGYNKDEGIMNYGDNHSDRYNLRMNYDFQLFKALRFETRTSFDSRTNIEPVNLMSATSLTPRVWSFIPVKNPLDQYYRFRGWGNPVEALLHGKYKYNYSKLSTNFKGEAQLAQGLKLVAQMGITLGFGDTFSSYPTYTSHNWEGGVESIVNNPNRAFYDNSKNVYGLYNAYLEYDKAIGRKHHLNIMAGSSHEENGNNGQSAGGYNFASNDLFTLNLADKTRAEYISTNGYETEWSLRSYFGRLGYSFDRKYYVDFTTRIDGSSKFAPGKRWSAVFPAASVSWNLSQEEFMKSATWMQLAKFRASWGHTGNQELSFGNYDYIPLVSIQGLYPIGTPNTGLSGAVSSIASANRTWETVKNTNIGFDFAVFNSRLSGSIDYFIKVNDKMLVRDELPALLGGTAPTQNIGKLRTHGWDLSLNWSDRLGDFKYSITAMVSDNKNKLVELKGNSTYSEGLVHLRQGYSLNSYFGYVDDGIISNETQLAEYKKIGNTPTQLGIGDMMYRDVDGDGKITAFGDPAAGTTGDMQYLGNLMPRYNYSSNISLSYKNFDFTMFFQGIGKREGIRYGDFSAPFRVWWYQPLEYFYGKTWSADNVDAPYPRIIPGGKGYDVLRDWNWSRASNRRMNNLAYLRMKTVSLAYNIPKELCAKVKMQSAKIYFSGQDLLTFSKGTWNKSFDPEETWERNDEQTYPFTSVISFGLDIKF</sequence>
<evidence type="ECO:0000256" key="3">
    <source>
        <dbReference type="ARBA" id="ARBA00022452"/>
    </source>
</evidence>
<dbReference type="Gene3D" id="2.170.130.10">
    <property type="entry name" value="TonB-dependent receptor, plug domain"/>
    <property type="match status" value="1"/>
</dbReference>
<dbReference type="Pfam" id="PF07715">
    <property type="entry name" value="Plug"/>
    <property type="match status" value="1"/>
</dbReference>
<evidence type="ECO:0000256" key="6">
    <source>
        <dbReference type="ARBA" id="ARBA00023136"/>
    </source>
</evidence>
<reference evidence="11 12" key="1">
    <citation type="submission" date="2018-03" db="EMBL/GenBank/DDBJ databases">
        <title>Genomic Encyclopedia of Archaeal and Bacterial Type Strains, Phase II (KMG-II): from individual species to whole genera.</title>
        <authorList>
            <person name="Goeker M."/>
        </authorList>
    </citation>
    <scope>NUCLEOTIDE SEQUENCE [LARGE SCALE GENOMIC DNA]</scope>
    <source>
        <strain evidence="11 12">DSM 100346</strain>
    </source>
</reference>
<evidence type="ECO:0000256" key="9">
    <source>
        <dbReference type="SAM" id="SignalP"/>
    </source>
</evidence>
<keyword evidence="7 8" id="KW-0998">Cell outer membrane</keyword>
<evidence type="ECO:0000256" key="2">
    <source>
        <dbReference type="ARBA" id="ARBA00022448"/>
    </source>
</evidence>
<feature type="domain" description="TonB-dependent receptor plug" evidence="10">
    <location>
        <begin position="239"/>
        <end position="340"/>
    </location>
</feature>
<comment type="caution">
    <text evidence="11">The sequence shown here is derived from an EMBL/GenBank/DDBJ whole genome shotgun (WGS) entry which is preliminary data.</text>
</comment>
<dbReference type="InterPro" id="IPR039426">
    <property type="entry name" value="TonB-dep_rcpt-like"/>
</dbReference>
<keyword evidence="4 8" id="KW-0812">Transmembrane</keyword>
<accession>A0A316ACM8</accession>
<name>A0A316ACM8_9BACT</name>
<comment type="similarity">
    <text evidence="8">Belongs to the TonB-dependent receptor family.</text>
</comment>
<dbReference type="Pfam" id="PF13715">
    <property type="entry name" value="CarbopepD_reg_2"/>
    <property type="match status" value="1"/>
</dbReference>
<evidence type="ECO:0000256" key="5">
    <source>
        <dbReference type="ARBA" id="ARBA00022729"/>
    </source>
</evidence>
<dbReference type="Gene3D" id="2.60.40.1120">
    <property type="entry name" value="Carboxypeptidase-like, regulatory domain"/>
    <property type="match status" value="1"/>
</dbReference>
<dbReference type="GO" id="GO:0015344">
    <property type="term" value="F:siderophore uptake transmembrane transporter activity"/>
    <property type="evidence" value="ECO:0007669"/>
    <property type="project" value="TreeGrafter"/>
</dbReference>
<dbReference type="Proteomes" id="UP000245880">
    <property type="component" value="Unassembled WGS sequence"/>
</dbReference>
<feature type="signal peptide" evidence="9">
    <location>
        <begin position="1"/>
        <end position="30"/>
    </location>
</feature>
<keyword evidence="2 8" id="KW-0813">Transport</keyword>
<evidence type="ECO:0000256" key="1">
    <source>
        <dbReference type="ARBA" id="ARBA00004571"/>
    </source>
</evidence>
<dbReference type="InterPro" id="IPR036942">
    <property type="entry name" value="Beta-barrel_TonB_sf"/>
</dbReference>
<dbReference type="InterPro" id="IPR023996">
    <property type="entry name" value="TonB-dep_OMP_SusC/RagA"/>
</dbReference>
<dbReference type="Gene3D" id="2.40.170.20">
    <property type="entry name" value="TonB-dependent receptor, beta-barrel domain"/>
    <property type="match status" value="1"/>
</dbReference>
<dbReference type="GO" id="GO:0009279">
    <property type="term" value="C:cell outer membrane"/>
    <property type="evidence" value="ECO:0007669"/>
    <property type="project" value="UniProtKB-SubCell"/>
</dbReference>
<keyword evidence="5 9" id="KW-0732">Signal</keyword>
<keyword evidence="6 8" id="KW-0472">Membrane</keyword>
<proteinExistence type="inferred from homology"/>
<dbReference type="SUPFAM" id="SSF56935">
    <property type="entry name" value="Porins"/>
    <property type="match status" value="1"/>
</dbReference>
<organism evidence="11 12">
    <name type="scientific">Dyadobacter jejuensis</name>
    <dbReference type="NCBI Taxonomy" id="1082580"/>
    <lineage>
        <taxon>Bacteria</taxon>
        <taxon>Pseudomonadati</taxon>
        <taxon>Bacteroidota</taxon>
        <taxon>Cytophagia</taxon>
        <taxon>Cytophagales</taxon>
        <taxon>Spirosomataceae</taxon>
        <taxon>Dyadobacter</taxon>
    </lineage>
</organism>
<dbReference type="InterPro" id="IPR008969">
    <property type="entry name" value="CarboxyPept-like_regulatory"/>
</dbReference>
<protein>
    <submittedName>
        <fullName evidence="11">TonB-linked SusC/RagA family outer membrane protein</fullName>
    </submittedName>
</protein>
<dbReference type="SUPFAM" id="SSF49464">
    <property type="entry name" value="Carboxypeptidase regulatory domain-like"/>
    <property type="match status" value="1"/>
</dbReference>
<dbReference type="GO" id="GO:0044718">
    <property type="term" value="P:siderophore transmembrane transport"/>
    <property type="evidence" value="ECO:0007669"/>
    <property type="project" value="TreeGrafter"/>
</dbReference>
<dbReference type="InterPro" id="IPR012910">
    <property type="entry name" value="Plug_dom"/>
</dbReference>
<dbReference type="NCBIfam" id="TIGR04056">
    <property type="entry name" value="OMP_RagA_SusC"/>
    <property type="match status" value="1"/>
</dbReference>
<keyword evidence="12" id="KW-1185">Reference proteome</keyword>